<evidence type="ECO:0000313" key="3">
    <source>
        <dbReference type="Proteomes" id="UP000483286"/>
    </source>
</evidence>
<dbReference type="RefSeq" id="WP_157460941.1">
    <property type="nucleotide sequence ID" value="NZ_WQLB01000035.1"/>
</dbReference>
<protein>
    <submittedName>
        <fullName evidence="2">Uncharacterized protein</fullName>
    </submittedName>
</protein>
<organism evidence="2 3">
    <name type="scientific">Deinococcus arboris</name>
    <dbReference type="NCBI Taxonomy" id="2682977"/>
    <lineage>
        <taxon>Bacteria</taxon>
        <taxon>Thermotogati</taxon>
        <taxon>Deinococcota</taxon>
        <taxon>Deinococci</taxon>
        <taxon>Deinococcales</taxon>
        <taxon>Deinococcaceae</taxon>
        <taxon>Deinococcus</taxon>
    </lineage>
</organism>
<keyword evidence="1" id="KW-0732">Signal</keyword>
<feature type="signal peptide" evidence="1">
    <location>
        <begin position="1"/>
        <end position="20"/>
    </location>
</feature>
<keyword evidence="3" id="KW-1185">Reference proteome</keyword>
<dbReference type="AlphaFoldDB" id="A0A7C9LT63"/>
<comment type="caution">
    <text evidence="2">The sequence shown here is derived from an EMBL/GenBank/DDBJ whole genome shotgun (WGS) entry which is preliminary data.</text>
</comment>
<proteinExistence type="predicted"/>
<evidence type="ECO:0000256" key="1">
    <source>
        <dbReference type="SAM" id="SignalP"/>
    </source>
</evidence>
<feature type="chain" id="PRO_5028920601" evidence="1">
    <location>
        <begin position="21"/>
        <end position="133"/>
    </location>
</feature>
<accession>A0A7C9LT63</accession>
<evidence type="ECO:0000313" key="2">
    <source>
        <dbReference type="EMBL" id="MVN88801.1"/>
    </source>
</evidence>
<reference evidence="2 3" key="1">
    <citation type="submission" date="2019-12" db="EMBL/GenBank/DDBJ databases">
        <title>Deinococcus sp. HMF7620 Genome sequencing and assembly.</title>
        <authorList>
            <person name="Kang H."/>
            <person name="Kim H."/>
            <person name="Joh K."/>
        </authorList>
    </citation>
    <scope>NUCLEOTIDE SEQUENCE [LARGE SCALE GENOMIC DNA]</scope>
    <source>
        <strain evidence="2 3">HMF7620</strain>
    </source>
</reference>
<gene>
    <name evidence="2" type="ORF">GO986_18845</name>
</gene>
<dbReference type="Proteomes" id="UP000483286">
    <property type="component" value="Unassembled WGS sequence"/>
</dbReference>
<sequence>MKVASAFLMCGLLAGGAALASVHTEQVRAPSGRPLQVRRVACAAPGRPPLSAALTLEEAGPLHFQVVQLATNAAGAEVLATGRALPQIQPHYQRYVTQGQPIGRLTLSALLGTWRLFGLKFDWEKVTYRCALS</sequence>
<dbReference type="EMBL" id="WQLB01000035">
    <property type="protein sequence ID" value="MVN88801.1"/>
    <property type="molecule type" value="Genomic_DNA"/>
</dbReference>
<name>A0A7C9LT63_9DEIO</name>